<feature type="compositionally biased region" description="Acidic residues" evidence="2">
    <location>
        <begin position="305"/>
        <end position="314"/>
    </location>
</feature>
<dbReference type="SUPFAM" id="SSF102405">
    <property type="entry name" value="MCP/YpsA-like"/>
    <property type="match status" value="1"/>
</dbReference>
<feature type="domain" description="DprA winged helix" evidence="4">
    <location>
        <begin position="312"/>
        <end position="369"/>
    </location>
</feature>
<comment type="similarity">
    <text evidence="1">Belongs to the DprA/Smf family.</text>
</comment>
<sequence>MPPRRGAPLGDDERVARLRLIRTENVGPVTFAGLLRRFGSASAALDALPDLAVRGGTRHTPRIPSQDTIDAELALAARFGARFVCWGEPDYPPLLREADAAPPVLAVMGALAPLQQPAVAIVGARNASAAGARLTAMFARELGEAGHVIVSGLARGIDTAAHEASLPTGTIGVFAGGLDKPYPRENKALMRRIVDGGGCLVTEMPFGWEPRAADFPRRNRVVVGLAAGVLVVEAALRSGSLISARLAGELGRLVFAVPGSPLDPRAAGTNRLLKDGATLTTETADILEALSPLDPRARRSHPAPVEDEIADEPDHEPADRDRRRILDALGATPTSLEDILAQSGADPAELQTVLLELDLAGRLERHAGGRVALLS</sequence>
<dbReference type="Pfam" id="PF02481">
    <property type="entry name" value="DNA_processg_A"/>
    <property type="match status" value="1"/>
</dbReference>
<dbReference type="Gene3D" id="3.40.50.450">
    <property type="match status" value="1"/>
</dbReference>
<dbReference type="EMBL" id="JACIEK010000006">
    <property type="protein sequence ID" value="MBB3998745.1"/>
    <property type="molecule type" value="Genomic_DNA"/>
</dbReference>
<evidence type="ECO:0000256" key="2">
    <source>
        <dbReference type="SAM" id="MobiDB-lite"/>
    </source>
</evidence>
<proteinExistence type="inferred from homology"/>
<feature type="domain" description="Smf/DprA SLOG" evidence="3">
    <location>
        <begin position="83"/>
        <end position="290"/>
    </location>
</feature>
<dbReference type="Gene3D" id="1.10.10.10">
    <property type="entry name" value="Winged helix-like DNA-binding domain superfamily/Winged helix DNA-binding domain"/>
    <property type="match status" value="1"/>
</dbReference>
<dbReference type="Proteomes" id="UP000542776">
    <property type="component" value="Unassembled WGS sequence"/>
</dbReference>
<evidence type="ECO:0000256" key="1">
    <source>
        <dbReference type="ARBA" id="ARBA00006525"/>
    </source>
</evidence>
<evidence type="ECO:0000259" key="4">
    <source>
        <dbReference type="Pfam" id="PF17782"/>
    </source>
</evidence>
<accession>A0A7W6MK28</accession>
<evidence type="ECO:0000313" key="6">
    <source>
        <dbReference type="Proteomes" id="UP000542776"/>
    </source>
</evidence>
<protein>
    <submittedName>
        <fullName evidence="5">DNA processing protein</fullName>
    </submittedName>
</protein>
<dbReference type="Pfam" id="PF17782">
    <property type="entry name" value="WHD_DprA"/>
    <property type="match status" value="1"/>
</dbReference>
<dbReference type="InterPro" id="IPR041614">
    <property type="entry name" value="DprA_WH"/>
</dbReference>
<evidence type="ECO:0000313" key="5">
    <source>
        <dbReference type="EMBL" id="MBB3998745.1"/>
    </source>
</evidence>
<dbReference type="PANTHER" id="PTHR43022:SF1">
    <property type="entry name" value="PROTEIN SMF"/>
    <property type="match status" value="1"/>
</dbReference>
<dbReference type="GO" id="GO:0009294">
    <property type="term" value="P:DNA-mediated transformation"/>
    <property type="evidence" value="ECO:0007669"/>
    <property type="project" value="InterPro"/>
</dbReference>
<dbReference type="AlphaFoldDB" id="A0A7W6MK28"/>
<dbReference type="PANTHER" id="PTHR43022">
    <property type="entry name" value="PROTEIN SMF"/>
    <property type="match status" value="1"/>
</dbReference>
<organism evidence="5 6">
    <name type="scientific">Aureimonas pseudogalii</name>
    <dbReference type="NCBI Taxonomy" id="1744844"/>
    <lineage>
        <taxon>Bacteria</taxon>
        <taxon>Pseudomonadati</taxon>
        <taxon>Pseudomonadota</taxon>
        <taxon>Alphaproteobacteria</taxon>
        <taxon>Hyphomicrobiales</taxon>
        <taxon>Aurantimonadaceae</taxon>
        <taxon>Aureimonas</taxon>
    </lineage>
</organism>
<comment type="caution">
    <text evidence="5">The sequence shown here is derived from an EMBL/GenBank/DDBJ whole genome shotgun (WGS) entry which is preliminary data.</text>
</comment>
<keyword evidence="6" id="KW-1185">Reference proteome</keyword>
<feature type="region of interest" description="Disordered" evidence="2">
    <location>
        <begin position="292"/>
        <end position="319"/>
    </location>
</feature>
<reference evidence="5 6" key="1">
    <citation type="submission" date="2020-08" db="EMBL/GenBank/DDBJ databases">
        <title>Genomic Encyclopedia of Type Strains, Phase IV (KMG-IV): sequencing the most valuable type-strain genomes for metagenomic binning, comparative biology and taxonomic classification.</title>
        <authorList>
            <person name="Goeker M."/>
        </authorList>
    </citation>
    <scope>NUCLEOTIDE SEQUENCE [LARGE SCALE GENOMIC DNA]</scope>
    <source>
        <strain evidence="5 6">DSM 102238</strain>
    </source>
</reference>
<name>A0A7W6MK28_9HYPH</name>
<dbReference type="RefSeq" id="WP_183200273.1">
    <property type="nucleotide sequence ID" value="NZ_JACIEK010000006.1"/>
</dbReference>
<dbReference type="Pfam" id="PF21102">
    <property type="entry name" value="DprA_N"/>
    <property type="match status" value="1"/>
</dbReference>
<dbReference type="NCBIfam" id="TIGR00732">
    <property type="entry name" value="dprA"/>
    <property type="match status" value="1"/>
</dbReference>
<dbReference type="InterPro" id="IPR003488">
    <property type="entry name" value="DprA"/>
</dbReference>
<dbReference type="InterPro" id="IPR036388">
    <property type="entry name" value="WH-like_DNA-bd_sf"/>
</dbReference>
<dbReference type="InterPro" id="IPR057666">
    <property type="entry name" value="DrpA_SLOG"/>
</dbReference>
<gene>
    <name evidence="5" type="ORF">GGR04_002593</name>
</gene>
<evidence type="ECO:0000259" key="3">
    <source>
        <dbReference type="Pfam" id="PF02481"/>
    </source>
</evidence>